<keyword evidence="1" id="KW-0472">Membrane</keyword>
<reference evidence="2" key="2">
    <citation type="submission" date="2021-04" db="EMBL/GenBank/DDBJ databases">
        <authorList>
            <person name="Gilroy R."/>
        </authorList>
    </citation>
    <scope>NUCLEOTIDE SEQUENCE</scope>
    <source>
        <strain evidence="2">5933</strain>
    </source>
</reference>
<name>A0A9D2Q503_9FIRM</name>
<dbReference type="AlphaFoldDB" id="A0A9D2Q503"/>
<proteinExistence type="predicted"/>
<feature type="transmembrane region" description="Helical" evidence="1">
    <location>
        <begin position="94"/>
        <end position="114"/>
    </location>
</feature>
<accession>A0A9D2Q503</accession>
<evidence type="ECO:0000313" key="3">
    <source>
        <dbReference type="Proteomes" id="UP000823918"/>
    </source>
</evidence>
<sequence>MEILLQSKTCVFMDDALMIKGGDKPVFYEQIAQVIYEKRYNSYDIVFYNEKNKKRTMQISFDDKENEEAILKILQEKVRNLEPRKAKHPIWKAGGLWITLYVLLAFIVLLKFFAGPFQNVSVPILLYPFFLLVNLVPSETFTAWQLVRFLLCCAGCTFLLCLFSYARSSIVIYEKKEL</sequence>
<feature type="transmembrane region" description="Helical" evidence="1">
    <location>
        <begin position="149"/>
        <end position="173"/>
    </location>
</feature>
<keyword evidence="1" id="KW-1133">Transmembrane helix</keyword>
<keyword evidence="1" id="KW-0812">Transmembrane</keyword>
<protein>
    <submittedName>
        <fullName evidence="2">Uncharacterized protein</fullName>
    </submittedName>
</protein>
<gene>
    <name evidence="2" type="ORF">H9698_02150</name>
</gene>
<reference evidence="2" key="1">
    <citation type="journal article" date="2021" name="PeerJ">
        <title>Extensive microbial diversity within the chicken gut microbiome revealed by metagenomics and culture.</title>
        <authorList>
            <person name="Gilroy R."/>
            <person name="Ravi A."/>
            <person name="Getino M."/>
            <person name="Pursley I."/>
            <person name="Horton D.L."/>
            <person name="Alikhan N.F."/>
            <person name="Baker D."/>
            <person name="Gharbi K."/>
            <person name="Hall N."/>
            <person name="Watson M."/>
            <person name="Adriaenssens E.M."/>
            <person name="Foster-Nyarko E."/>
            <person name="Jarju S."/>
            <person name="Secka A."/>
            <person name="Antonio M."/>
            <person name="Oren A."/>
            <person name="Chaudhuri R.R."/>
            <person name="La Ragione R."/>
            <person name="Hildebrand F."/>
            <person name="Pallen M.J."/>
        </authorList>
    </citation>
    <scope>NUCLEOTIDE SEQUENCE</scope>
    <source>
        <strain evidence="2">5933</strain>
    </source>
</reference>
<dbReference type="Proteomes" id="UP000823918">
    <property type="component" value="Unassembled WGS sequence"/>
</dbReference>
<evidence type="ECO:0000313" key="2">
    <source>
        <dbReference type="EMBL" id="HJC71582.1"/>
    </source>
</evidence>
<evidence type="ECO:0000256" key="1">
    <source>
        <dbReference type="SAM" id="Phobius"/>
    </source>
</evidence>
<dbReference type="EMBL" id="DWWA01000013">
    <property type="protein sequence ID" value="HJC71582.1"/>
    <property type="molecule type" value="Genomic_DNA"/>
</dbReference>
<comment type="caution">
    <text evidence="2">The sequence shown here is derived from an EMBL/GenBank/DDBJ whole genome shotgun (WGS) entry which is preliminary data.</text>
</comment>
<organism evidence="2 3">
    <name type="scientific">Candidatus Ruthenibacterium merdavium</name>
    <dbReference type="NCBI Taxonomy" id="2838752"/>
    <lineage>
        <taxon>Bacteria</taxon>
        <taxon>Bacillati</taxon>
        <taxon>Bacillota</taxon>
        <taxon>Clostridia</taxon>
        <taxon>Eubacteriales</taxon>
        <taxon>Oscillospiraceae</taxon>
        <taxon>Ruthenibacterium</taxon>
    </lineage>
</organism>